<organism evidence="2 3">
    <name type="scientific">Lasiosphaeris hirsuta</name>
    <dbReference type="NCBI Taxonomy" id="260670"/>
    <lineage>
        <taxon>Eukaryota</taxon>
        <taxon>Fungi</taxon>
        <taxon>Dikarya</taxon>
        <taxon>Ascomycota</taxon>
        <taxon>Pezizomycotina</taxon>
        <taxon>Sordariomycetes</taxon>
        <taxon>Sordariomycetidae</taxon>
        <taxon>Sordariales</taxon>
        <taxon>Lasiosphaeriaceae</taxon>
        <taxon>Lasiosphaeris</taxon>
    </lineage>
</organism>
<evidence type="ECO:0000256" key="1">
    <source>
        <dbReference type="SAM" id="Phobius"/>
    </source>
</evidence>
<keyword evidence="1" id="KW-0472">Membrane</keyword>
<protein>
    <submittedName>
        <fullName evidence="2">Uncharacterized protein</fullName>
    </submittedName>
</protein>
<proteinExistence type="predicted"/>
<evidence type="ECO:0000313" key="3">
    <source>
        <dbReference type="Proteomes" id="UP001172102"/>
    </source>
</evidence>
<feature type="transmembrane region" description="Helical" evidence="1">
    <location>
        <begin position="12"/>
        <end position="33"/>
    </location>
</feature>
<evidence type="ECO:0000313" key="2">
    <source>
        <dbReference type="EMBL" id="KAK0730531.1"/>
    </source>
</evidence>
<keyword evidence="1" id="KW-1133">Transmembrane helix</keyword>
<name>A0AA40BA51_9PEZI</name>
<gene>
    <name evidence="2" type="ORF">B0H67DRAFT_37319</name>
</gene>
<dbReference type="EMBL" id="JAUKUA010000001">
    <property type="protein sequence ID" value="KAK0730531.1"/>
    <property type="molecule type" value="Genomic_DNA"/>
</dbReference>
<dbReference type="Proteomes" id="UP001172102">
    <property type="component" value="Unassembled WGS sequence"/>
</dbReference>
<reference evidence="2" key="1">
    <citation type="submission" date="2023-06" db="EMBL/GenBank/DDBJ databases">
        <title>Genome-scale phylogeny and comparative genomics of the fungal order Sordariales.</title>
        <authorList>
            <consortium name="Lawrence Berkeley National Laboratory"/>
            <person name="Hensen N."/>
            <person name="Bonometti L."/>
            <person name="Westerberg I."/>
            <person name="Brannstrom I.O."/>
            <person name="Guillou S."/>
            <person name="Cros-Aarteil S."/>
            <person name="Calhoun S."/>
            <person name="Haridas S."/>
            <person name="Kuo A."/>
            <person name="Mondo S."/>
            <person name="Pangilinan J."/>
            <person name="Riley R."/>
            <person name="Labutti K."/>
            <person name="Andreopoulos B."/>
            <person name="Lipzen A."/>
            <person name="Chen C."/>
            <person name="Yanf M."/>
            <person name="Daum C."/>
            <person name="Ng V."/>
            <person name="Clum A."/>
            <person name="Steindorff A."/>
            <person name="Ohm R."/>
            <person name="Martin F."/>
            <person name="Silar P."/>
            <person name="Natvig D."/>
            <person name="Lalanne C."/>
            <person name="Gautier V."/>
            <person name="Ament-Velasquez S.L."/>
            <person name="Kruys A."/>
            <person name="Hutchinson M.I."/>
            <person name="Powell A.J."/>
            <person name="Barry K."/>
            <person name="Miller A.N."/>
            <person name="Grigoriev I.V."/>
            <person name="Debuchy R."/>
            <person name="Gladieux P."/>
            <person name="Thoren M.H."/>
            <person name="Johannesson H."/>
        </authorList>
    </citation>
    <scope>NUCLEOTIDE SEQUENCE</scope>
    <source>
        <strain evidence="2">SMH4607-1</strain>
    </source>
</reference>
<comment type="caution">
    <text evidence="2">The sequence shown here is derived from an EMBL/GenBank/DDBJ whole genome shotgun (WGS) entry which is preliminary data.</text>
</comment>
<keyword evidence="1" id="KW-0812">Transmembrane</keyword>
<sequence>MGQGIDPRGIGLFVVQILFLSLVWVFIILRLLAKFTIIKKFSLGDFFMYTAALTYTAHATITIRGINSSSWEGQSNAIQAESIALHSWFLCEVIYPTLSALQ</sequence>
<dbReference type="AlphaFoldDB" id="A0AA40BA51"/>
<keyword evidence="3" id="KW-1185">Reference proteome</keyword>
<accession>A0AA40BA51</accession>